<protein>
    <submittedName>
        <fullName evidence="2">WGS project CBME000000000 data, contig CS3487_c001138</fullName>
    </submittedName>
</protein>
<feature type="region of interest" description="Disordered" evidence="1">
    <location>
        <begin position="1"/>
        <end position="25"/>
    </location>
</feature>
<feature type="compositionally biased region" description="Basic and acidic residues" evidence="1">
    <location>
        <begin position="388"/>
        <end position="398"/>
    </location>
</feature>
<organism evidence="2">
    <name type="scientific">Fusarium pseudograminearum CS3487</name>
    <dbReference type="NCBI Taxonomy" id="1318458"/>
    <lineage>
        <taxon>Eukaryota</taxon>
        <taxon>Fungi</taxon>
        <taxon>Dikarya</taxon>
        <taxon>Ascomycota</taxon>
        <taxon>Pezizomycotina</taxon>
        <taxon>Sordariomycetes</taxon>
        <taxon>Hypocreomycetidae</taxon>
        <taxon>Hypocreales</taxon>
        <taxon>Nectriaceae</taxon>
        <taxon>Fusarium</taxon>
    </lineage>
</organism>
<feature type="compositionally biased region" description="Polar residues" evidence="1">
    <location>
        <begin position="404"/>
        <end position="418"/>
    </location>
</feature>
<feature type="compositionally biased region" description="Polar residues" evidence="1">
    <location>
        <begin position="370"/>
        <end position="387"/>
    </location>
</feature>
<evidence type="ECO:0000256" key="1">
    <source>
        <dbReference type="SAM" id="MobiDB-lite"/>
    </source>
</evidence>
<feature type="compositionally biased region" description="Basic and acidic residues" evidence="1">
    <location>
        <begin position="488"/>
        <end position="509"/>
    </location>
</feature>
<feature type="region of interest" description="Disordered" evidence="1">
    <location>
        <begin position="481"/>
        <end position="522"/>
    </location>
</feature>
<name>A0A096PDQ2_FUSPS</name>
<evidence type="ECO:0000313" key="2">
    <source>
        <dbReference type="EMBL" id="CEG02892.1"/>
    </source>
</evidence>
<gene>
    <name evidence="2" type="ORF">BN848_0073480</name>
</gene>
<comment type="caution">
    <text evidence="2">The sequence shown here is derived from an EMBL/GenBank/DDBJ whole genome shotgun (WGS) entry which is preliminary data.</text>
</comment>
<accession>A0A096PDQ2</accession>
<dbReference type="EMBL" id="CBME010001132">
    <property type="protein sequence ID" value="CEG02892.1"/>
    <property type="molecule type" value="Genomic_DNA"/>
</dbReference>
<sequence length="522" mass="58312">MSGQMKSKSGRDAARAAQNPVAKRAAEQWIERGRLEDQDIDNVVGYLRKPPGQDWTAEDEAEIQRQWDVSEMKQVKDDAKWGNYAQFANLLRISLRVLGVALPLVISPLCAMRFLPEASARGWASKYIYARPFCDALSSIIVHPFVGTGVQRLVAVLSYAIVCRTDNREVGLFADQGLNDCPAFMRAIRWLESSREQGPDQSRHLTLGQSLDRSAEKRESVSAVTKLFHHIGSIASSKEYNIATPSQGFDVEHGLPVVFLTSEDVNNVREAIDTFDWPETLRDKYACTTAEALQSYRLTHKVHDKPGASELGQYFERCHKEVMRGCLLEARRRTEPAPSPQDDEHEEYHRGENNDGDIQSDDGHRDDESNNGAFQQDATPPGAQNATEESRHQVEHLAADLPQSEGNVLQTPSSSSRPATMPDGYPIAAELHSLVQKVLEMETMQQEQEAKLQEQDLMLRDYAAEVEQLRRDKQQLSESLDTLLARTGDARAEPPSISHDDHGNDKSGDPMDLGSQHGMALE</sequence>
<dbReference type="AlphaFoldDB" id="A0A096PDQ2"/>
<proteinExistence type="predicted"/>
<reference evidence="2" key="1">
    <citation type="submission" date="2013-05" db="EMBL/GenBank/DDBJ databases">
        <title>Draft genome sequences of six wheat associated Fusarium spp. isolates.</title>
        <authorList>
            <person name="Moolhuijzen P.M."/>
            <person name="Manners J.M."/>
            <person name="Wilcox S."/>
            <person name="Bellgard M.I."/>
            <person name="Gardiner D.M."/>
        </authorList>
    </citation>
    <scope>NUCLEOTIDE SEQUENCE</scope>
    <source>
        <strain evidence="2">CS3487</strain>
        <strain evidence="2">CS3487</strain>
    </source>
</reference>
<feature type="region of interest" description="Disordered" evidence="1">
    <location>
        <begin position="330"/>
        <end position="424"/>
    </location>
</feature>